<dbReference type="InterPro" id="IPR014756">
    <property type="entry name" value="Ig_E-set"/>
</dbReference>
<name>B3RW44_TRIAD</name>
<evidence type="ECO:0000256" key="1">
    <source>
        <dbReference type="ARBA" id="ARBA00022723"/>
    </source>
</evidence>
<dbReference type="SUPFAM" id="SSF101898">
    <property type="entry name" value="NHL repeat"/>
    <property type="match status" value="1"/>
</dbReference>
<organism evidence="9 10">
    <name type="scientific">Trichoplax adhaerens</name>
    <name type="common">Trichoplax reptans</name>
    <dbReference type="NCBI Taxonomy" id="10228"/>
    <lineage>
        <taxon>Eukaryota</taxon>
        <taxon>Metazoa</taxon>
        <taxon>Placozoa</taxon>
        <taxon>Uniplacotomia</taxon>
        <taxon>Trichoplacea</taxon>
        <taxon>Trichoplacidae</taxon>
        <taxon>Trichoplax</taxon>
    </lineage>
</organism>
<feature type="repeat" description="Filamin" evidence="6">
    <location>
        <begin position="300"/>
        <end position="401"/>
    </location>
</feature>
<dbReference type="SUPFAM" id="SSF57845">
    <property type="entry name" value="B-box zinc-binding domain"/>
    <property type="match status" value="1"/>
</dbReference>
<evidence type="ECO:0000256" key="6">
    <source>
        <dbReference type="PROSITE-ProRule" id="PRU00087"/>
    </source>
</evidence>
<evidence type="ECO:0000313" key="9">
    <source>
        <dbReference type="EMBL" id="EDV25603.1"/>
    </source>
</evidence>
<dbReference type="PhylomeDB" id="B3RW44"/>
<keyword evidence="1" id="KW-0479">Metal-binding</keyword>
<feature type="domain" description="B box-type" evidence="8">
    <location>
        <begin position="89"/>
        <end position="129"/>
    </location>
</feature>
<dbReference type="GO" id="GO:0043161">
    <property type="term" value="P:proteasome-mediated ubiquitin-dependent protein catabolic process"/>
    <property type="evidence" value="ECO:0000318"/>
    <property type="project" value="GO_Central"/>
</dbReference>
<dbReference type="InterPro" id="IPR001258">
    <property type="entry name" value="NHL_repeat"/>
</dbReference>
<dbReference type="SUPFAM" id="SSF81296">
    <property type="entry name" value="E set domains"/>
    <property type="match status" value="1"/>
</dbReference>
<evidence type="ECO:0000256" key="2">
    <source>
        <dbReference type="ARBA" id="ARBA00022737"/>
    </source>
</evidence>
<dbReference type="PROSITE" id="PS51125">
    <property type="entry name" value="NHL"/>
    <property type="match status" value="6"/>
</dbReference>
<dbReference type="FunFam" id="2.120.10.30:FF:000128">
    <property type="entry name" value="Predicted protein"/>
    <property type="match status" value="1"/>
</dbReference>
<keyword evidence="10" id="KW-1185">Reference proteome</keyword>
<dbReference type="SMART" id="SM00557">
    <property type="entry name" value="IG_FLMN"/>
    <property type="match status" value="1"/>
</dbReference>
<dbReference type="EMBL" id="DS985244">
    <property type="protein sequence ID" value="EDV25603.1"/>
    <property type="molecule type" value="Genomic_DNA"/>
</dbReference>
<feature type="repeat" description="NHL" evidence="7">
    <location>
        <begin position="605"/>
        <end position="645"/>
    </location>
</feature>
<dbReference type="PROSITE" id="PS50119">
    <property type="entry name" value="ZF_BBOX"/>
    <property type="match status" value="2"/>
</dbReference>
<dbReference type="Pfam" id="PF00643">
    <property type="entry name" value="zf-B_box"/>
    <property type="match status" value="1"/>
</dbReference>
<feature type="repeat" description="NHL" evidence="7">
    <location>
        <begin position="508"/>
        <end position="551"/>
    </location>
</feature>
<evidence type="ECO:0000259" key="8">
    <source>
        <dbReference type="PROSITE" id="PS50119"/>
    </source>
</evidence>
<evidence type="ECO:0000256" key="5">
    <source>
        <dbReference type="PROSITE-ProRule" id="PRU00024"/>
    </source>
</evidence>
<dbReference type="PROSITE" id="PS50194">
    <property type="entry name" value="FILAMIN_REPEAT"/>
    <property type="match status" value="1"/>
</dbReference>
<dbReference type="GeneID" id="6753360"/>
<accession>B3RW44</accession>
<dbReference type="CDD" id="cd05819">
    <property type="entry name" value="NHL"/>
    <property type="match status" value="1"/>
</dbReference>
<dbReference type="GO" id="GO:0061630">
    <property type="term" value="F:ubiquitin protein ligase activity"/>
    <property type="evidence" value="ECO:0000318"/>
    <property type="project" value="GO_Central"/>
</dbReference>
<evidence type="ECO:0000256" key="3">
    <source>
        <dbReference type="ARBA" id="ARBA00022771"/>
    </source>
</evidence>
<dbReference type="InterPro" id="IPR050952">
    <property type="entry name" value="TRIM-NHL_E3_ligases"/>
</dbReference>
<dbReference type="GO" id="GO:0008270">
    <property type="term" value="F:zinc ion binding"/>
    <property type="evidence" value="ECO:0007669"/>
    <property type="project" value="UniProtKB-KW"/>
</dbReference>
<dbReference type="CDD" id="cd19809">
    <property type="entry name" value="Bbox1_TRIM45_C-X"/>
    <property type="match status" value="1"/>
</dbReference>
<keyword evidence="4" id="KW-0862">Zinc</keyword>
<dbReference type="Pfam" id="PF01436">
    <property type="entry name" value="NHL"/>
    <property type="match status" value="5"/>
</dbReference>
<keyword evidence="2" id="KW-0677">Repeat</keyword>
<feature type="repeat" description="NHL" evidence="7">
    <location>
        <begin position="414"/>
        <end position="457"/>
    </location>
</feature>
<dbReference type="SMART" id="SM00502">
    <property type="entry name" value="BBC"/>
    <property type="match status" value="1"/>
</dbReference>
<dbReference type="GO" id="GO:0000209">
    <property type="term" value="P:protein polyubiquitination"/>
    <property type="evidence" value="ECO:0000318"/>
    <property type="project" value="GO_Central"/>
</dbReference>
<proteinExistence type="predicted"/>
<feature type="repeat" description="NHL" evidence="7">
    <location>
        <begin position="558"/>
        <end position="598"/>
    </location>
</feature>
<dbReference type="HOGENOM" id="CLU_008645_4_1_1"/>
<dbReference type="SMART" id="SM00336">
    <property type="entry name" value="BBOX"/>
    <property type="match status" value="2"/>
</dbReference>
<evidence type="ECO:0000256" key="7">
    <source>
        <dbReference type="PROSITE-ProRule" id="PRU00504"/>
    </source>
</evidence>
<dbReference type="AlphaFoldDB" id="B3RW44"/>
<evidence type="ECO:0000256" key="4">
    <source>
        <dbReference type="ARBA" id="ARBA00022833"/>
    </source>
</evidence>
<dbReference type="Gene3D" id="3.30.160.60">
    <property type="entry name" value="Classic Zinc Finger"/>
    <property type="match status" value="1"/>
</dbReference>
<dbReference type="Gene3D" id="2.120.10.30">
    <property type="entry name" value="TolB, C-terminal domain"/>
    <property type="match status" value="3"/>
</dbReference>
<reference evidence="9 10" key="1">
    <citation type="journal article" date="2008" name="Nature">
        <title>The Trichoplax genome and the nature of placozoans.</title>
        <authorList>
            <person name="Srivastava M."/>
            <person name="Begovic E."/>
            <person name="Chapman J."/>
            <person name="Putnam N.H."/>
            <person name="Hellsten U."/>
            <person name="Kawashima T."/>
            <person name="Kuo A."/>
            <person name="Mitros T."/>
            <person name="Salamov A."/>
            <person name="Carpenter M.L."/>
            <person name="Signorovitch A.Y."/>
            <person name="Moreno M.A."/>
            <person name="Kamm K."/>
            <person name="Grimwood J."/>
            <person name="Schmutz J."/>
            <person name="Shapiro H."/>
            <person name="Grigoriev I.V."/>
            <person name="Buss L.W."/>
            <person name="Schierwater B."/>
            <person name="Dellaporta S.L."/>
            <person name="Rokhsar D.S."/>
        </authorList>
    </citation>
    <scope>NUCLEOTIDE SEQUENCE [LARGE SCALE GENOMIC DNA]</scope>
    <source>
        <strain evidence="9 10">Grell-BS-1999</strain>
    </source>
</reference>
<sequence>MTTFPINFVINNLLNVKALQDTKSGSFFCCDSCETDDSAARYRCDQCLQFLCDFCAEAHRRMSVTRNHNIASIEQLLTRVELSGPVALQRPYFCKRHKGEPFRYYCQECQEHLCRECIEQHRTHTTSVLEDAATQTKRNIEQALKKARINSKPVVNSLLTVKSTMKDVNKSVTQVNNVIKKTFDRLIELLQLRARELFSEVQTIRSAKIKLLQRQHDEIETSLETTITGCTLAEHVLKEGSSVEILNLGPHIINRLEELSSQKYDKSILQPQEDSHIEFMNENEIFQQALNNFGRINSNAKTCPSASSIVECPALHYCPTGKRMALTLITRDSFNTPRRTGGDNVQGVLRRLDSNNKRTEIIDNRDGTYAIVYSTWISGPHLLNITVNGAPIAGSPFKIKSITTRNFQGISTAKLSFSRRGDGWEQLQRPNDVICDHENNIFITDTGNDRVQIFQPDGQLVHSFGSSGSNPGQFESPSCLTLDIDGNVIVSDTNNNRVQVFTRKGIFIKSLGSGGTEPGEFHDPHGITIDKDGRIFVVDSGNHRIQVFSSDGEYLYHFGAKGDNPGQLGLPWGIAIDHSGNILITDYKNHRIQVFDRNGKYRYLFGSRGNDTGRLNNPTGITVAPGGQIMVADRSNHAVQIFAPDGMPLHRFGSKGGTVGQLKFPAGVCVDNSNNVIVADTFNCRIQVF</sequence>
<dbReference type="PANTHER" id="PTHR24104">
    <property type="entry name" value="E3 UBIQUITIN-PROTEIN LIGASE NHLRC1-RELATED"/>
    <property type="match status" value="1"/>
</dbReference>
<dbReference type="CTD" id="6753360"/>
<dbReference type="Proteomes" id="UP000009022">
    <property type="component" value="Unassembled WGS sequence"/>
</dbReference>
<feature type="repeat" description="NHL" evidence="7">
    <location>
        <begin position="649"/>
        <end position="689"/>
    </location>
</feature>
<evidence type="ECO:0000313" key="10">
    <source>
        <dbReference type="Proteomes" id="UP000009022"/>
    </source>
</evidence>
<dbReference type="RefSeq" id="XP_002111636.1">
    <property type="nucleotide sequence ID" value="XM_002111600.1"/>
</dbReference>
<dbReference type="InterPro" id="IPR003649">
    <property type="entry name" value="Bbox_C"/>
</dbReference>
<dbReference type="InterPro" id="IPR001298">
    <property type="entry name" value="Filamin/ABP280_rpt"/>
</dbReference>
<dbReference type="eggNOG" id="KOG2177">
    <property type="taxonomic scope" value="Eukaryota"/>
</dbReference>
<dbReference type="KEGG" id="tad:TRIADDRAFT_23736"/>
<dbReference type="PANTHER" id="PTHR24104:SF48">
    <property type="entry name" value="PROTEIN WECH"/>
    <property type="match status" value="1"/>
</dbReference>
<dbReference type="FunFam" id="2.120.10.30:FF:000013">
    <property type="entry name" value="E3 ubiquitin-protein ligase TRIM71"/>
    <property type="match status" value="1"/>
</dbReference>
<gene>
    <name evidence="9" type="ORF">TRIADDRAFT_23736</name>
</gene>
<dbReference type="OrthoDB" id="342730at2759"/>
<dbReference type="OMA" id="STCRVHP"/>
<dbReference type="InParanoid" id="B3RW44"/>
<feature type="repeat" description="NHL" evidence="7">
    <location>
        <begin position="461"/>
        <end position="504"/>
    </location>
</feature>
<keyword evidence="3 5" id="KW-0863">Zinc-finger</keyword>
<dbReference type="InterPro" id="IPR013783">
    <property type="entry name" value="Ig-like_fold"/>
</dbReference>
<protein>
    <recommendedName>
        <fullName evidence="8">B box-type domain-containing protein</fullName>
    </recommendedName>
</protein>
<dbReference type="InterPro" id="IPR017868">
    <property type="entry name" value="Filamin/ABP280_repeat-like"/>
</dbReference>
<dbReference type="InterPro" id="IPR011042">
    <property type="entry name" value="6-blade_b-propeller_TolB-like"/>
</dbReference>
<feature type="domain" description="B box-type" evidence="8">
    <location>
        <begin position="30"/>
        <end position="73"/>
    </location>
</feature>
<dbReference type="STRING" id="10228.B3RW44"/>
<dbReference type="Pfam" id="PF00630">
    <property type="entry name" value="Filamin"/>
    <property type="match status" value="1"/>
</dbReference>
<dbReference type="InterPro" id="IPR000315">
    <property type="entry name" value="Znf_B-box"/>
</dbReference>
<dbReference type="Gene3D" id="2.60.40.10">
    <property type="entry name" value="Immunoglobulins"/>
    <property type="match status" value="1"/>
</dbReference>